<dbReference type="Gene3D" id="1.10.1750.10">
    <property type="match status" value="1"/>
</dbReference>
<evidence type="ECO:0000313" key="3">
    <source>
        <dbReference type="Proteomes" id="UP000318288"/>
    </source>
</evidence>
<dbReference type="InterPro" id="IPR010921">
    <property type="entry name" value="Trp_repressor/repl_initiator"/>
</dbReference>
<dbReference type="Proteomes" id="UP000318288">
    <property type="component" value="Unassembled WGS sequence"/>
</dbReference>
<comment type="caution">
    <text evidence="2">The sequence shown here is derived from an EMBL/GenBank/DDBJ whole genome shotgun (WGS) entry which is preliminary data.</text>
</comment>
<dbReference type="EMBL" id="SJPW01000006">
    <property type="protein sequence ID" value="TWU48572.1"/>
    <property type="molecule type" value="Genomic_DNA"/>
</dbReference>
<dbReference type="Gene3D" id="3.30.70.1290">
    <property type="entry name" value="Transposase IS200-like"/>
    <property type="match status" value="1"/>
</dbReference>
<evidence type="ECO:0000313" key="2">
    <source>
        <dbReference type="EMBL" id="TWU48572.1"/>
    </source>
</evidence>
<dbReference type="RefSeq" id="WP_146459986.1">
    <property type="nucleotide sequence ID" value="NZ_SJPW01000006.1"/>
</dbReference>
<dbReference type="SUPFAM" id="SSF143422">
    <property type="entry name" value="Transposase IS200-like"/>
    <property type="match status" value="1"/>
</dbReference>
<dbReference type="GO" id="GO:0006313">
    <property type="term" value="P:DNA transposition"/>
    <property type="evidence" value="ECO:0007669"/>
    <property type="project" value="InterPro"/>
</dbReference>
<feature type="domain" description="Transposase IS200-like" evidence="1">
    <location>
        <begin position="9"/>
        <end position="123"/>
    </location>
</feature>
<keyword evidence="3" id="KW-1185">Reference proteome</keyword>
<organism evidence="2 3">
    <name type="scientific">Rubripirellula tenax</name>
    <dbReference type="NCBI Taxonomy" id="2528015"/>
    <lineage>
        <taxon>Bacteria</taxon>
        <taxon>Pseudomonadati</taxon>
        <taxon>Planctomycetota</taxon>
        <taxon>Planctomycetia</taxon>
        <taxon>Pirellulales</taxon>
        <taxon>Pirellulaceae</taxon>
        <taxon>Rubripirellula</taxon>
    </lineage>
</organism>
<dbReference type="InterPro" id="IPR036515">
    <property type="entry name" value="Transposase_17_sf"/>
</dbReference>
<protein>
    <submittedName>
        <fullName evidence="2">Chromosomal replication initiation protein</fullName>
    </submittedName>
</protein>
<reference evidence="2 3" key="1">
    <citation type="submission" date="2019-02" db="EMBL/GenBank/DDBJ databases">
        <title>Deep-cultivation of Planctomycetes and their phenomic and genomic characterization uncovers novel biology.</title>
        <authorList>
            <person name="Wiegand S."/>
            <person name="Jogler M."/>
            <person name="Boedeker C."/>
            <person name="Pinto D."/>
            <person name="Vollmers J."/>
            <person name="Rivas-Marin E."/>
            <person name="Kohn T."/>
            <person name="Peeters S.H."/>
            <person name="Heuer A."/>
            <person name="Rast P."/>
            <person name="Oberbeckmann S."/>
            <person name="Bunk B."/>
            <person name="Jeske O."/>
            <person name="Meyerdierks A."/>
            <person name="Storesund J.E."/>
            <person name="Kallscheuer N."/>
            <person name="Luecker S."/>
            <person name="Lage O.M."/>
            <person name="Pohl T."/>
            <person name="Merkel B.J."/>
            <person name="Hornburger P."/>
            <person name="Mueller R.-W."/>
            <person name="Bruemmer F."/>
            <person name="Labrenz M."/>
            <person name="Spormann A.M."/>
            <person name="Op Den Camp H."/>
            <person name="Overmann J."/>
            <person name="Amann R."/>
            <person name="Jetten M.S.M."/>
            <person name="Mascher T."/>
            <person name="Medema M.H."/>
            <person name="Devos D.P."/>
            <person name="Kaster A.-K."/>
            <person name="Ovreas L."/>
            <person name="Rohde M."/>
            <person name="Galperin M.Y."/>
            <person name="Jogler C."/>
        </authorList>
    </citation>
    <scope>NUCLEOTIDE SEQUENCE [LARGE SCALE GENOMIC DNA]</scope>
    <source>
        <strain evidence="2 3">Poly51</strain>
    </source>
</reference>
<dbReference type="SUPFAM" id="SSF48295">
    <property type="entry name" value="TrpR-like"/>
    <property type="match status" value="1"/>
</dbReference>
<dbReference type="GO" id="GO:0043565">
    <property type="term" value="F:sequence-specific DNA binding"/>
    <property type="evidence" value="ECO:0007669"/>
    <property type="project" value="InterPro"/>
</dbReference>
<dbReference type="SMART" id="SM01321">
    <property type="entry name" value="Y1_Tnp"/>
    <property type="match status" value="1"/>
</dbReference>
<proteinExistence type="predicted"/>
<dbReference type="PANTHER" id="PTHR34322">
    <property type="entry name" value="TRANSPOSASE, Y1_TNP DOMAIN-CONTAINING"/>
    <property type="match status" value="1"/>
</dbReference>
<dbReference type="InterPro" id="IPR002686">
    <property type="entry name" value="Transposase_17"/>
</dbReference>
<name>A0A5C6EHT7_9BACT</name>
<gene>
    <name evidence="2" type="ORF">Poly51_44720</name>
</gene>
<dbReference type="PANTHER" id="PTHR34322:SF2">
    <property type="entry name" value="TRANSPOSASE IS200-LIKE DOMAIN-CONTAINING PROTEIN"/>
    <property type="match status" value="1"/>
</dbReference>
<dbReference type="GO" id="GO:0004803">
    <property type="term" value="F:transposase activity"/>
    <property type="evidence" value="ECO:0007669"/>
    <property type="project" value="InterPro"/>
</dbReference>
<dbReference type="AlphaFoldDB" id="A0A5C6EHT7"/>
<evidence type="ECO:0000259" key="1">
    <source>
        <dbReference type="SMART" id="SM01321"/>
    </source>
</evidence>
<accession>A0A5C6EHT7</accession>
<dbReference type="Pfam" id="PF01797">
    <property type="entry name" value="Y1_Tnp"/>
    <property type="match status" value="1"/>
</dbReference>
<sequence>MARQPRVQFPDAIYHIVTRGDGRRVLFHDDGHYERLTRGLKEEVTRSGWKVLSYCWMPNHIHLLLQTPEPNLARGMQHWLSGFANWYAKRNRRVGHLFQGRYKSFLVEDAGYFWSLSRYIHLNPCSGLRPLCATADRWKHSSYPGYARKTSRVDWIAYDDLHNYWQAANGGKDPGLAYRQYVKAGMEVNENPLSGALRGWVLGSESFLKRAIVLASGEESQKRHRTARRMKAISMDEVMTETAAYYDVEEDEYVGFRSTAAGREIAAYLCRRWTGEPLSRISQRFGLSHPDSSSNLIRRAKKRMDESNYYLQAIEEIEYNLELKTENLA</sequence>
<dbReference type="OrthoDB" id="278793at2"/>